<evidence type="ECO:0000256" key="2">
    <source>
        <dbReference type="ARBA" id="ARBA00022803"/>
    </source>
</evidence>
<dbReference type="PANTHER" id="PTHR45586:SF1">
    <property type="entry name" value="LIPOPOLYSACCHARIDE ASSEMBLY PROTEIN B"/>
    <property type="match status" value="1"/>
</dbReference>
<accession>A0ABC9PE05</accession>
<dbReference type="EMBL" id="AEWZ01000002">
    <property type="protein sequence ID" value="EGC25090.1"/>
    <property type="molecule type" value="Genomic_DNA"/>
</dbReference>
<evidence type="ECO:0000313" key="5">
    <source>
        <dbReference type="EMBL" id="EGC25090.1"/>
    </source>
</evidence>
<dbReference type="InterPro" id="IPR011990">
    <property type="entry name" value="TPR-like_helical_dom_sf"/>
</dbReference>
<sequence>MKPILNKKEKLVSKSEQMLAALQEQDLALADRYFEQALTTDSEEELLDLADYLESIGFFPQAKRIFEKLAPDYPASYISLAAIASDDGDLEQAFAYLEEIQPGSDWYVAALLAKADLYQLEGLPDVAREKLAQAAALTDEPLVTFGLAEIDLELGDFSQAIKEYAQLDNRTIFEQTGVSTYQRIGVCYASLGKFAAAIEFLEKAVDLEYDDAAVYELATILADQEEYQKANLYFKQLDTLSPDFEGYEYGYALSLHADHRTAEALTLAQQGLAKNPFETRLLLLASQLSYELHDEKAAEHYLLQAQEDADDLEEITLRLTTLYLEQERYEDILEFAEQEVDNALTRWNLARAYQALENLEKAEELYNQLARELQDNPEFLEQYVYLLRELGRFEEAKRAAASYLRLVPDDGSMQELYESL</sequence>
<evidence type="ECO:0000256" key="3">
    <source>
        <dbReference type="PROSITE-ProRule" id="PRU00339"/>
    </source>
</evidence>
<evidence type="ECO:0000256" key="1">
    <source>
        <dbReference type="ARBA" id="ARBA00022737"/>
    </source>
</evidence>
<dbReference type="SMART" id="SM00028">
    <property type="entry name" value="TPR"/>
    <property type="match status" value="2"/>
</dbReference>
<dbReference type="AlphaFoldDB" id="A0ABC9PE05"/>
<dbReference type="Gene3D" id="1.25.40.10">
    <property type="entry name" value="Tetratricopeptide repeat domain"/>
    <property type="match status" value="3"/>
</dbReference>
<dbReference type="PROSITE" id="PS50005">
    <property type="entry name" value="TPR"/>
    <property type="match status" value="1"/>
</dbReference>
<dbReference type="Pfam" id="PF13181">
    <property type="entry name" value="TPR_8"/>
    <property type="match status" value="2"/>
</dbReference>
<proteinExistence type="predicted"/>
<name>A0ABC9PE05_STRSA</name>
<dbReference type="Proteomes" id="UP000003857">
    <property type="component" value="Unassembled WGS sequence"/>
</dbReference>
<evidence type="ECO:0000313" key="6">
    <source>
        <dbReference type="Proteomes" id="UP000003857"/>
    </source>
</evidence>
<reference evidence="5 6" key="1">
    <citation type="submission" date="2011-01" db="EMBL/GenBank/DDBJ databases">
        <authorList>
            <person name="Muzny D."/>
            <person name="Qin X."/>
            <person name="Buhay C."/>
            <person name="Dugan-Rocha S."/>
            <person name="Ding Y."/>
            <person name="Chen G."/>
            <person name="Hawes A."/>
            <person name="Holder M."/>
            <person name="Jhangiani S."/>
            <person name="Johnson A."/>
            <person name="Khan Z."/>
            <person name="Li Z."/>
            <person name="Liu W."/>
            <person name="Liu X."/>
            <person name="Perez L."/>
            <person name="Shen H."/>
            <person name="Wang Q."/>
            <person name="Watt J."/>
            <person name="Xi L."/>
            <person name="Xin Y."/>
            <person name="Zhou J."/>
            <person name="Deng J."/>
            <person name="Jiang H."/>
            <person name="Liu Y."/>
            <person name="Qu J."/>
            <person name="Song X.-Z."/>
            <person name="Zhang L."/>
            <person name="Villasana D."/>
            <person name="Johnson A."/>
            <person name="Liu J."/>
            <person name="Liyanage D."/>
            <person name="Lorensuhewa L."/>
            <person name="Robinson T."/>
            <person name="Song A."/>
            <person name="Song B.-B."/>
            <person name="Dinh H."/>
            <person name="Thornton R."/>
            <person name="Coyle M."/>
            <person name="Francisco L."/>
            <person name="Jackson L."/>
            <person name="Javaid M."/>
            <person name="Korchina V."/>
            <person name="Kovar C."/>
            <person name="Mata R."/>
            <person name="Mathew T."/>
            <person name="Ngo R."/>
            <person name="Nguyen L."/>
            <person name="Nguyen N."/>
            <person name="Okwuonu G."/>
            <person name="Ongeri F."/>
            <person name="Pham C."/>
            <person name="Simmons D."/>
            <person name="Wilczek-Boney K."/>
            <person name="Hale W."/>
            <person name="Jakkamsetti A."/>
            <person name="Pham P."/>
            <person name="Ruth R."/>
            <person name="San Lucas F."/>
            <person name="Warren J."/>
            <person name="Zhang J."/>
            <person name="Zhao Z."/>
            <person name="Zhou C."/>
            <person name="Zhu D."/>
            <person name="Lee S."/>
            <person name="Bess C."/>
            <person name="Blankenburg K."/>
            <person name="Forbes L."/>
            <person name="Fu Q."/>
            <person name="Gubbala S."/>
            <person name="Hirani K."/>
            <person name="Jayaseelan J.C."/>
            <person name="Lara F."/>
            <person name="Munidasa M."/>
            <person name="Palculict T."/>
            <person name="Patil S."/>
            <person name="Pu L.-L."/>
            <person name="Saada N."/>
            <person name="Tang L."/>
            <person name="Weissenberger G."/>
            <person name="Zhu Y."/>
            <person name="Hemphill L."/>
            <person name="Shang Y."/>
            <person name="Youmans B."/>
            <person name="Ayvaz T."/>
            <person name="Ross M."/>
            <person name="Santibanez J."/>
            <person name="Aqrawi P."/>
            <person name="Gross S."/>
            <person name="Joshi V."/>
            <person name="Fowler G."/>
            <person name="Nazareth L."/>
            <person name="Reid J."/>
            <person name="Worley K."/>
            <person name="Petrosino J."/>
            <person name="Highlander S."/>
            <person name="Gibbs R."/>
        </authorList>
    </citation>
    <scope>NUCLEOTIDE SEQUENCE [LARGE SCALE GENOMIC DNA]</scope>
    <source>
        <strain evidence="5 6">SK405</strain>
    </source>
</reference>
<comment type="caution">
    <text evidence="5">The sequence shown here is derived from an EMBL/GenBank/DDBJ whole genome shotgun (WGS) entry which is preliminary data.</text>
</comment>
<gene>
    <name evidence="5" type="ORF">HMPREF9390_0879</name>
</gene>
<evidence type="ECO:0000256" key="4">
    <source>
        <dbReference type="SAM" id="Coils"/>
    </source>
</evidence>
<dbReference type="InterPro" id="IPR019734">
    <property type="entry name" value="TPR_rpt"/>
</dbReference>
<keyword evidence="4" id="KW-0175">Coiled coil</keyword>
<feature type="repeat" description="TPR" evidence="3">
    <location>
        <begin position="178"/>
        <end position="211"/>
    </location>
</feature>
<protein>
    <submittedName>
        <fullName evidence="5">Tetratricopeptide repeat protein</fullName>
    </submittedName>
</protein>
<feature type="coiled-coil region" evidence="4">
    <location>
        <begin position="319"/>
        <end position="376"/>
    </location>
</feature>
<dbReference type="PANTHER" id="PTHR45586">
    <property type="entry name" value="TPR REPEAT-CONTAINING PROTEIN PA4667"/>
    <property type="match status" value="1"/>
</dbReference>
<keyword evidence="1" id="KW-0677">Repeat</keyword>
<dbReference type="SUPFAM" id="SSF48452">
    <property type="entry name" value="TPR-like"/>
    <property type="match status" value="1"/>
</dbReference>
<keyword evidence="2 3" id="KW-0802">TPR repeat</keyword>
<organism evidence="5 6">
    <name type="scientific">Streptococcus sanguinis SK405</name>
    <dbReference type="NCBI Taxonomy" id="888817"/>
    <lineage>
        <taxon>Bacteria</taxon>
        <taxon>Bacillati</taxon>
        <taxon>Bacillota</taxon>
        <taxon>Bacilli</taxon>
        <taxon>Lactobacillales</taxon>
        <taxon>Streptococcaceae</taxon>
        <taxon>Streptococcus</taxon>
    </lineage>
</organism>
<dbReference type="InterPro" id="IPR051012">
    <property type="entry name" value="CellSynth/LPSAsmb/PSIAsmb"/>
</dbReference>